<feature type="transmembrane region" description="Helical" evidence="7">
    <location>
        <begin position="12"/>
        <end position="31"/>
    </location>
</feature>
<evidence type="ECO:0000256" key="2">
    <source>
        <dbReference type="ARBA" id="ARBA00022679"/>
    </source>
</evidence>
<evidence type="ECO:0000313" key="9">
    <source>
        <dbReference type="EMBL" id="CBY09792.1"/>
    </source>
</evidence>
<dbReference type="GO" id="GO:0016020">
    <property type="term" value="C:membrane"/>
    <property type="evidence" value="ECO:0007669"/>
    <property type="project" value="UniProtKB-SubCell"/>
</dbReference>
<dbReference type="EMBL" id="FN653048">
    <property type="protein sequence ID" value="CBY09792.1"/>
    <property type="molecule type" value="Genomic_DNA"/>
</dbReference>
<dbReference type="AlphaFoldDB" id="E4XGJ4"/>
<sequence>MLWCKRIWRQPMNLFMFSVFHIATASIYWLVSREDATLFNGSWLLFHEVLTTFLLFSVLSNLWALILTDPTPRKIIFTENDHIEKGWDVCNTCEAYRPHRAYHCLTCRVCVLKRDHHCYFAGNCVGYSNARYFYGLLFYTLLSLTYTNLISLEYLIKTTLLNPLQVFVSFFAPIPAAIAGFLHEDFVVLFVSTISLIALGYTCYLVLLHSGSFASGITLTEKNREKESYKERYRNGIFENIREIYGSNWPIAWISPLIPSSLRSNGAHFPHPKTRRANLSSSIRK</sequence>
<proteinExistence type="inferred from homology"/>
<dbReference type="Pfam" id="PF01529">
    <property type="entry name" value="DHHC"/>
    <property type="match status" value="1"/>
</dbReference>
<dbReference type="InterPro" id="IPR039859">
    <property type="entry name" value="PFA4/ZDH16/20/ERF2-like"/>
</dbReference>
<gene>
    <name evidence="9" type="ORF">GSOID_T00010605001</name>
</gene>
<keyword evidence="4 7" id="KW-1133">Transmembrane helix</keyword>
<dbReference type="Proteomes" id="UP000001307">
    <property type="component" value="Unassembled WGS sequence"/>
</dbReference>
<dbReference type="InterPro" id="IPR001594">
    <property type="entry name" value="Palmitoyltrfase_DHHC"/>
</dbReference>
<dbReference type="EC" id="2.3.1.225" evidence="7"/>
<comment type="subcellular location">
    <subcellularLocation>
        <location evidence="1">Membrane</location>
        <topology evidence="1">Multi-pass membrane protein</topology>
    </subcellularLocation>
</comment>
<feature type="transmembrane region" description="Helical" evidence="7">
    <location>
        <begin position="164"/>
        <end position="182"/>
    </location>
</feature>
<keyword evidence="10" id="KW-1185">Reference proteome</keyword>
<dbReference type="OrthoDB" id="302728at2759"/>
<reference evidence="9" key="1">
    <citation type="journal article" date="2010" name="Science">
        <title>Plasticity of animal genome architecture unmasked by rapid evolution of a pelagic tunicate.</title>
        <authorList>
            <person name="Denoeud F."/>
            <person name="Henriet S."/>
            <person name="Mungpakdee S."/>
            <person name="Aury J.M."/>
            <person name="Da Silva C."/>
            <person name="Brinkmann H."/>
            <person name="Mikhaleva J."/>
            <person name="Olsen L.C."/>
            <person name="Jubin C."/>
            <person name="Canestro C."/>
            <person name="Bouquet J.M."/>
            <person name="Danks G."/>
            <person name="Poulain J."/>
            <person name="Campsteijn C."/>
            <person name="Adamski M."/>
            <person name="Cross I."/>
            <person name="Yadetie F."/>
            <person name="Muffato M."/>
            <person name="Louis A."/>
            <person name="Butcher S."/>
            <person name="Tsagkogeorga G."/>
            <person name="Konrad A."/>
            <person name="Singh S."/>
            <person name="Jensen M.F."/>
            <person name="Cong E.H."/>
            <person name="Eikeseth-Otteraa H."/>
            <person name="Noel B."/>
            <person name="Anthouard V."/>
            <person name="Porcel B.M."/>
            <person name="Kachouri-Lafond R."/>
            <person name="Nishino A."/>
            <person name="Ugolini M."/>
            <person name="Chourrout P."/>
            <person name="Nishida H."/>
            <person name="Aasland R."/>
            <person name="Huzurbazar S."/>
            <person name="Westhof E."/>
            <person name="Delsuc F."/>
            <person name="Lehrach H."/>
            <person name="Reinhardt R."/>
            <person name="Weissenbach J."/>
            <person name="Roy S.W."/>
            <person name="Artiguenave F."/>
            <person name="Postlethwait J.H."/>
            <person name="Manak J.R."/>
            <person name="Thompson E.M."/>
            <person name="Jaillon O."/>
            <person name="Du Pasquier L."/>
            <person name="Boudinot P."/>
            <person name="Liberles D.A."/>
            <person name="Volff J.N."/>
            <person name="Philippe H."/>
            <person name="Lenhard B."/>
            <person name="Roest Crollius H."/>
            <person name="Wincker P."/>
            <person name="Chourrout D."/>
        </authorList>
    </citation>
    <scope>NUCLEOTIDE SEQUENCE [LARGE SCALE GENOMIC DNA]</scope>
</reference>
<dbReference type="FunCoup" id="E4XGJ4">
    <property type="interactions" value="57"/>
</dbReference>
<evidence type="ECO:0000313" key="10">
    <source>
        <dbReference type="Proteomes" id="UP000001307"/>
    </source>
</evidence>
<evidence type="ECO:0000256" key="3">
    <source>
        <dbReference type="ARBA" id="ARBA00022692"/>
    </source>
</evidence>
<accession>E4XGJ4</accession>
<protein>
    <recommendedName>
        <fullName evidence="7">Palmitoyltransferase</fullName>
        <ecNumber evidence="7">2.3.1.225</ecNumber>
    </recommendedName>
</protein>
<feature type="transmembrane region" description="Helical" evidence="7">
    <location>
        <begin position="43"/>
        <end position="67"/>
    </location>
</feature>
<feature type="transmembrane region" description="Helical" evidence="7">
    <location>
        <begin position="187"/>
        <end position="207"/>
    </location>
</feature>
<evidence type="ECO:0000256" key="7">
    <source>
        <dbReference type="RuleBase" id="RU079119"/>
    </source>
</evidence>
<dbReference type="PROSITE" id="PS50216">
    <property type="entry name" value="DHHC"/>
    <property type="match status" value="1"/>
</dbReference>
<feature type="transmembrane region" description="Helical" evidence="7">
    <location>
        <begin position="132"/>
        <end position="152"/>
    </location>
</feature>
<keyword evidence="5 7" id="KW-0472">Membrane</keyword>
<evidence type="ECO:0000256" key="1">
    <source>
        <dbReference type="ARBA" id="ARBA00004141"/>
    </source>
</evidence>
<feature type="domain" description="Palmitoyltransferase DHHC" evidence="8">
    <location>
        <begin position="85"/>
        <end position="223"/>
    </location>
</feature>
<organism evidence="9">
    <name type="scientific">Oikopleura dioica</name>
    <name type="common">Tunicate</name>
    <dbReference type="NCBI Taxonomy" id="34765"/>
    <lineage>
        <taxon>Eukaryota</taxon>
        <taxon>Metazoa</taxon>
        <taxon>Chordata</taxon>
        <taxon>Tunicata</taxon>
        <taxon>Appendicularia</taxon>
        <taxon>Copelata</taxon>
        <taxon>Oikopleuridae</taxon>
        <taxon>Oikopleura</taxon>
    </lineage>
</organism>
<evidence type="ECO:0000256" key="6">
    <source>
        <dbReference type="ARBA" id="ARBA00023315"/>
    </source>
</evidence>
<dbReference type="GO" id="GO:0019706">
    <property type="term" value="F:protein-cysteine S-palmitoyltransferase activity"/>
    <property type="evidence" value="ECO:0007669"/>
    <property type="project" value="UniProtKB-EC"/>
</dbReference>
<evidence type="ECO:0000256" key="4">
    <source>
        <dbReference type="ARBA" id="ARBA00022989"/>
    </source>
</evidence>
<comment type="catalytic activity">
    <reaction evidence="7">
        <text>L-cysteinyl-[protein] + hexadecanoyl-CoA = S-hexadecanoyl-L-cysteinyl-[protein] + CoA</text>
        <dbReference type="Rhea" id="RHEA:36683"/>
        <dbReference type="Rhea" id="RHEA-COMP:10131"/>
        <dbReference type="Rhea" id="RHEA-COMP:11032"/>
        <dbReference type="ChEBI" id="CHEBI:29950"/>
        <dbReference type="ChEBI" id="CHEBI:57287"/>
        <dbReference type="ChEBI" id="CHEBI:57379"/>
        <dbReference type="ChEBI" id="CHEBI:74151"/>
        <dbReference type="EC" id="2.3.1.225"/>
    </reaction>
</comment>
<comment type="similarity">
    <text evidence="7">Belongs to the DHHC palmitoyltransferase family.</text>
</comment>
<name>E4XGJ4_OIKDI</name>
<dbReference type="InParanoid" id="E4XGJ4"/>
<evidence type="ECO:0000259" key="8">
    <source>
        <dbReference type="Pfam" id="PF01529"/>
    </source>
</evidence>
<keyword evidence="3 7" id="KW-0812">Transmembrane</keyword>
<comment type="domain">
    <text evidence="7">The DHHC domain is required for palmitoyltransferase activity.</text>
</comment>
<keyword evidence="2 7" id="KW-0808">Transferase</keyword>
<evidence type="ECO:0000256" key="5">
    <source>
        <dbReference type="ARBA" id="ARBA00023136"/>
    </source>
</evidence>
<keyword evidence="6 7" id="KW-0012">Acyltransferase</keyword>
<dbReference type="PANTHER" id="PTHR12246">
    <property type="entry name" value="PALMITOYLTRANSFERASE ZDHHC16"/>
    <property type="match status" value="1"/>
</dbReference>